<name>A0A4R6N841_9BURK</name>
<dbReference type="Gene3D" id="3.40.1190.20">
    <property type="match status" value="1"/>
</dbReference>
<evidence type="ECO:0000256" key="4">
    <source>
        <dbReference type="ARBA" id="ARBA00022777"/>
    </source>
</evidence>
<dbReference type="SUPFAM" id="SSF53613">
    <property type="entry name" value="Ribokinase-like"/>
    <property type="match status" value="1"/>
</dbReference>
<feature type="domain" description="Carbohydrate kinase PfkB" evidence="6">
    <location>
        <begin position="3"/>
        <end position="291"/>
    </location>
</feature>
<protein>
    <submittedName>
        <fullName evidence="7">Fructokinase</fullName>
    </submittedName>
</protein>
<dbReference type="InterPro" id="IPR002173">
    <property type="entry name" value="Carboh/pur_kinase_PfkB_CS"/>
</dbReference>
<dbReference type="Proteomes" id="UP000295357">
    <property type="component" value="Unassembled WGS sequence"/>
</dbReference>
<keyword evidence="5" id="KW-0067">ATP-binding</keyword>
<evidence type="ECO:0000256" key="2">
    <source>
        <dbReference type="ARBA" id="ARBA00022679"/>
    </source>
</evidence>
<dbReference type="GO" id="GO:0005524">
    <property type="term" value="F:ATP binding"/>
    <property type="evidence" value="ECO:0007669"/>
    <property type="project" value="UniProtKB-KW"/>
</dbReference>
<keyword evidence="2" id="KW-0808">Transferase</keyword>
<evidence type="ECO:0000313" key="7">
    <source>
        <dbReference type="EMBL" id="TDP11405.1"/>
    </source>
</evidence>
<keyword evidence="8" id="KW-1185">Reference proteome</keyword>
<dbReference type="PROSITE" id="PS00584">
    <property type="entry name" value="PFKB_KINASES_2"/>
    <property type="match status" value="1"/>
</dbReference>
<evidence type="ECO:0000259" key="6">
    <source>
        <dbReference type="Pfam" id="PF00294"/>
    </source>
</evidence>
<organism evidence="7 8">
    <name type="scientific">Roseateles asaccharophilus</name>
    <dbReference type="NCBI Taxonomy" id="582607"/>
    <lineage>
        <taxon>Bacteria</taxon>
        <taxon>Pseudomonadati</taxon>
        <taxon>Pseudomonadota</taxon>
        <taxon>Betaproteobacteria</taxon>
        <taxon>Burkholderiales</taxon>
        <taxon>Sphaerotilaceae</taxon>
        <taxon>Roseateles</taxon>
    </lineage>
</organism>
<evidence type="ECO:0000256" key="1">
    <source>
        <dbReference type="ARBA" id="ARBA00010688"/>
    </source>
</evidence>
<sequence length="312" mass="33122">MPRFVALGEALTDMIREAPHSQRWLARSGGSGWNVARAAAALGLRSAFAGAISQDCFGDELWRDSQASGLDLRFLQRVDKAPLLAMVPQAHPPHYFFVGENSADLDFDPELLPAGWSEQASWVHFGGISLARPPLSQRLIALASALAARGLNIAYDPNHRKAMGEDYRASFEQMCRIASIIKLSDEDLAALMPGMEADAALKLLRSWNPQAWWLYTEGAAGASLYTPNGTWQATPPAIELVDTVGAGDAAMAGLLASRMQAGSARTPAQHLAFAVAAGSAACTLAGAQAPSLKQVMALMPRVRLVSGEAAAT</sequence>
<reference evidence="7 8" key="1">
    <citation type="submission" date="2019-03" db="EMBL/GenBank/DDBJ databases">
        <title>Genomic Encyclopedia of Type Strains, Phase IV (KMG-IV): sequencing the most valuable type-strain genomes for metagenomic binning, comparative biology and taxonomic classification.</title>
        <authorList>
            <person name="Goeker M."/>
        </authorList>
    </citation>
    <scope>NUCLEOTIDE SEQUENCE [LARGE SCALE GENOMIC DNA]</scope>
    <source>
        <strain evidence="7 8">DSM 25082</strain>
    </source>
</reference>
<dbReference type="AlphaFoldDB" id="A0A4R6N841"/>
<gene>
    <name evidence="7" type="ORF">DFR39_103332</name>
</gene>
<accession>A0A4R6N841</accession>
<dbReference type="InterPro" id="IPR050306">
    <property type="entry name" value="PfkB_Carbo_kinase"/>
</dbReference>
<dbReference type="EMBL" id="SNXE01000003">
    <property type="protein sequence ID" value="TDP11405.1"/>
    <property type="molecule type" value="Genomic_DNA"/>
</dbReference>
<dbReference type="InterPro" id="IPR011611">
    <property type="entry name" value="PfkB_dom"/>
</dbReference>
<comment type="similarity">
    <text evidence="1">Belongs to the carbohydrate kinase PfkB family.</text>
</comment>
<proteinExistence type="inferred from homology"/>
<evidence type="ECO:0000256" key="5">
    <source>
        <dbReference type="ARBA" id="ARBA00022840"/>
    </source>
</evidence>
<dbReference type="Pfam" id="PF00294">
    <property type="entry name" value="PfkB"/>
    <property type="match status" value="1"/>
</dbReference>
<dbReference type="InterPro" id="IPR029056">
    <property type="entry name" value="Ribokinase-like"/>
</dbReference>
<keyword evidence="3" id="KW-0547">Nucleotide-binding</keyword>
<dbReference type="GO" id="GO:0016301">
    <property type="term" value="F:kinase activity"/>
    <property type="evidence" value="ECO:0007669"/>
    <property type="project" value="UniProtKB-KW"/>
</dbReference>
<dbReference type="CDD" id="cd01167">
    <property type="entry name" value="bac_FRK"/>
    <property type="match status" value="1"/>
</dbReference>
<dbReference type="PANTHER" id="PTHR43085:SF1">
    <property type="entry name" value="PSEUDOURIDINE KINASE-RELATED"/>
    <property type="match status" value="1"/>
</dbReference>
<dbReference type="PANTHER" id="PTHR43085">
    <property type="entry name" value="HEXOKINASE FAMILY MEMBER"/>
    <property type="match status" value="1"/>
</dbReference>
<evidence type="ECO:0000256" key="3">
    <source>
        <dbReference type="ARBA" id="ARBA00022741"/>
    </source>
</evidence>
<keyword evidence="4 7" id="KW-0418">Kinase</keyword>
<comment type="caution">
    <text evidence="7">The sequence shown here is derived from an EMBL/GenBank/DDBJ whole genome shotgun (WGS) entry which is preliminary data.</text>
</comment>
<evidence type="ECO:0000313" key="8">
    <source>
        <dbReference type="Proteomes" id="UP000295357"/>
    </source>
</evidence>